<dbReference type="PANTHER" id="PTHR33751">
    <property type="entry name" value="CBB3-TYPE CYTOCHROME C OXIDASE SUBUNIT FIXP"/>
    <property type="match status" value="1"/>
</dbReference>
<name>A0ABQ4SU51_9HYPH</name>
<dbReference type="InterPro" id="IPR050597">
    <property type="entry name" value="Cytochrome_c_Oxidase_Subunit"/>
</dbReference>
<protein>
    <recommendedName>
        <fullName evidence="5">Cytochrome c domain-containing protein</fullName>
    </recommendedName>
</protein>
<keyword evidence="7" id="KW-1185">Reference proteome</keyword>
<reference evidence="6" key="1">
    <citation type="journal article" date="2021" name="Front. Microbiol.">
        <title>Comprehensive Comparative Genomics and Phenotyping of Methylobacterium Species.</title>
        <authorList>
            <person name="Alessa O."/>
            <person name="Ogura Y."/>
            <person name="Fujitani Y."/>
            <person name="Takami H."/>
            <person name="Hayashi T."/>
            <person name="Sahin N."/>
            <person name="Tani A."/>
        </authorList>
    </citation>
    <scope>NUCLEOTIDE SEQUENCE</scope>
    <source>
        <strain evidence="6">LMG 23639</strain>
    </source>
</reference>
<evidence type="ECO:0000256" key="4">
    <source>
        <dbReference type="PROSITE-ProRule" id="PRU00433"/>
    </source>
</evidence>
<dbReference type="RefSeq" id="WP_238273994.1">
    <property type="nucleotide sequence ID" value="NZ_BPQR01000010.1"/>
</dbReference>
<dbReference type="InterPro" id="IPR036909">
    <property type="entry name" value="Cyt_c-like_dom_sf"/>
</dbReference>
<dbReference type="SUPFAM" id="SSF46626">
    <property type="entry name" value="Cytochrome c"/>
    <property type="match status" value="2"/>
</dbReference>
<accession>A0ABQ4SU51</accession>
<dbReference type="Pfam" id="PF00034">
    <property type="entry name" value="Cytochrom_C"/>
    <property type="match status" value="1"/>
</dbReference>
<evidence type="ECO:0000256" key="1">
    <source>
        <dbReference type="ARBA" id="ARBA00022617"/>
    </source>
</evidence>
<feature type="domain" description="Cytochrome c" evidence="5">
    <location>
        <begin position="48"/>
        <end position="128"/>
    </location>
</feature>
<dbReference type="PANTHER" id="PTHR33751:SF11">
    <property type="entry name" value="BLL4483 PROTEIN"/>
    <property type="match status" value="1"/>
</dbReference>
<organism evidence="6 7">
    <name type="scientific">Methylobacterium jeotgali</name>
    <dbReference type="NCBI Taxonomy" id="381630"/>
    <lineage>
        <taxon>Bacteria</taxon>
        <taxon>Pseudomonadati</taxon>
        <taxon>Pseudomonadota</taxon>
        <taxon>Alphaproteobacteria</taxon>
        <taxon>Hyphomicrobiales</taxon>
        <taxon>Methylobacteriaceae</taxon>
        <taxon>Methylobacterium</taxon>
    </lineage>
</organism>
<keyword evidence="2 4" id="KW-0479">Metal-binding</keyword>
<dbReference type="EMBL" id="BPQR01000010">
    <property type="protein sequence ID" value="GJE05304.1"/>
    <property type="molecule type" value="Genomic_DNA"/>
</dbReference>
<evidence type="ECO:0000313" key="7">
    <source>
        <dbReference type="Proteomes" id="UP001055102"/>
    </source>
</evidence>
<dbReference type="PIRSF" id="PIRSF000005">
    <property type="entry name" value="Cytochrome_c4"/>
    <property type="match status" value="1"/>
</dbReference>
<keyword evidence="3 4" id="KW-0408">Iron</keyword>
<evidence type="ECO:0000256" key="3">
    <source>
        <dbReference type="ARBA" id="ARBA00023004"/>
    </source>
</evidence>
<reference evidence="6" key="2">
    <citation type="submission" date="2021-08" db="EMBL/GenBank/DDBJ databases">
        <authorList>
            <person name="Tani A."/>
            <person name="Ola A."/>
            <person name="Ogura Y."/>
            <person name="Katsura K."/>
            <person name="Hayashi T."/>
        </authorList>
    </citation>
    <scope>NUCLEOTIDE SEQUENCE</scope>
    <source>
        <strain evidence="6">LMG 23639</strain>
    </source>
</reference>
<evidence type="ECO:0000259" key="5">
    <source>
        <dbReference type="PROSITE" id="PS51007"/>
    </source>
</evidence>
<dbReference type="Pfam" id="PF13442">
    <property type="entry name" value="Cytochrome_CBB3"/>
    <property type="match status" value="1"/>
</dbReference>
<evidence type="ECO:0000313" key="6">
    <source>
        <dbReference type="EMBL" id="GJE05304.1"/>
    </source>
</evidence>
<feature type="domain" description="Cytochrome c" evidence="5">
    <location>
        <begin position="135"/>
        <end position="231"/>
    </location>
</feature>
<dbReference type="Gene3D" id="1.10.760.10">
    <property type="entry name" value="Cytochrome c-like domain"/>
    <property type="match status" value="2"/>
</dbReference>
<comment type="caution">
    <text evidence="6">The sequence shown here is derived from an EMBL/GenBank/DDBJ whole genome shotgun (WGS) entry which is preliminary data.</text>
</comment>
<gene>
    <name evidence="6" type="ORF">AOPFMNJM_0602</name>
</gene>
<proteinExistence type="predicted"/>
<sequence>MERSGQRKQKRSWVGFCLWRLPGDATRLTVALGLTLQTLPSAALDPASIASNGSADGAPACGSCHGANGEGNSNAGFPRLSGLAADYLLRQLASFAGAGRASEVMQPIASALSEPERRALASYYAGLPAWKAEGGEPPDGQLVFRGRALAKSGDWARGMPGCPQCHGPVGQGVGAVFPALAGQPAAYAAAQLAAWKNKTRANDPLGLMAGVAEKLTDDEAAAVSAYYASLPVPATRNGGPR</sequence>
<evidence type="ECO:0000256" key="2">
    <source>
        <dbReference type="ARBA" id="ARBA00022723"/>
    </source>
</evidence>
<keyword evidence="1 4" id="KW-0349">Heme</keyword>
<dbReference type="PROSITE" id="PS51007">
    <property type="entry name" value="CYTC"/>
    <property type="match status" value="2"/>
</dbReference>
<dbReference type="InterPro" id="IPR024167">
    <property type="entry name" value="Cytochrome_c4-like"/>
</dbReference>
<dbReference type="Proteomes" id="UP001055102">
    <property type="component" value="Unassembled WGS sequence"/>
</dbReference>
<dbReference type="InterPro" id="IPR009056">
    <property type="entry name" value="Cyt_c-like_dom"/>
</dbReference>